<reference evidence="8 9" key="1">
    <citation type="journal article" date="2017" name="ISME J.">
        <title>Energy and carbon metabolisms in a deep terrestrial subsurface fluid microbial community.</title>
        <authorList>
            <person name="Momper L."/>
            <person name="Jungbluth S.P."/>
            <person name="Lee M.D."/>
            <person name="Amend J.P."/>
        </authorList>
    </citation>
    <scope>NUCLEOTIDE SEQUENCE [LARGE SCALE GENOMIC DNA]</scope>
    <source>
        <strain evidence="8">SURF_5</strain>
    </source>
</reference>
<evidence type="ECO:0000313" key="8">
    <source>
        <dbReference type="EMBL" id="RJP17062.1"/>
    </source>
</evidence>
<comment type="caution">
    <text evidence="8">The sequence shown here is derived from an EMBL/GenBank/DDBJ whole genome shotgun (WGS) entry which is preliminary data.</text>
</comment>
<evidence type="ECO:0000256" key="1">
    <source>
        <dbReference type="ARBA" id="ARBA00000877"/>
    </source>
</evidence>
<dbReference type="AlphaFoldDB" id="A0A3A4NC10"/>
<sequence length="204" mass="22448">MAAEQQESILLKDICNIRREVNLRTLEEVILLAIELAREGREGRKIGTMFIIGDSGQVLKRSRALILDPLALHPNEKKHVTDPDVRETLKELAQLDGAFIISDDGIALSACRYVSATAEGVELPMGLGSRHVAAASITKETHAVAVVVSETSIVRVFDNGEIISEIIPELWLLRRHSLHLSGPYSTRSSEEMTVVSKKEDESKG</sequence>
<name>A0A3A4NC10_ABYX5</name>
<gene>
    <name evidence="8" type="ORF">C4520_17830</name>
</gene>
<dbReference type="SUPFAM" id="SSF143597">
    <property type="entry name" value="YojJ-like"/>
    <property type="match status" value="1"/>
</dbReference>
<keyword evidence="2" id="KW-0808">Transferase</keyword>
<feature type="domain" description="DAC" evidence="7">
    <location>
        <begin position="11"/>
        <end position="168"/>
    </location>
</feature>
<dbReference type="PANTHER" id="PTHR34185:SF1">
    <property type="entry name" value="DIADENYLATE CYCLASE"/>
    <property type="match status" value="1"/>
</dbReference>
<evidence type="ECO:0000256" key="3">
    <source>
        <dbReference type="ARBA" id="ARBA00022695"/>
    </source>
</evidence>
<organism evidence="8 9">
    <name type="scientific">Abyssobacteria bacterium (strain SURF_5)</name>
    <dbReference type="NCBI Taxonomy" id="2093360"/>
    <lineage>
        <taxon>Bacteria</taxon>
        <taxon>Pseudomonadati</taxon>
        <taxon>Candidatus Hydrogenedentota</taxon>
        <taxon>Candidatus Abyssobacteria</taxon>
    </lineage>
</organism>
<proteinExistence type="predicted"/>
<evidence type="ECO:0000313" key="9">
    <source>
        <dbReference type="Proteomes" id="UP000265882"/>
    </source>
</evidence>
<accession>A0A3A4NC10</accession>
<evidence type="ECO:0000256" key="6">
    <source>
        <dbReference type="SAM" id="MobiDB-lite"/>
    </source>
</evidence>
<dbReference type="InterPro" id="IPR036888">
    <property type="entry name" value="DNA_integrity_DisA_N_sf"/>
</dbReference>
<dbReference type="Pfam" id="PF02457">
    <property type="entry name" value="DAC"/>
    <property type="match status" value="1"/>
</dbReference>
<comment type="catalytic activity">
    <reaction evidence="1">
        <text>2 ATP = 3',3'-c-di-AMP + 2 diphosphate</text>
        <dbReference type="Rhea" id="RHEA:35655"/>
        <dbReference type="ChEBI" id="CHEBI:30616"/>
        <dbReference type="ChEBI" id="CHEBI:33019"/>
        <dbReference type="ChEBI" id="CHEBI:71500"/>
        <dbReference type="EC" id="2.7.7.85"/>
    </reaction>
</comment>
<evidence type="ECO:0000256" key="2">
    <source>
        <dbReference type="ARBA" id="ARBA00022679"/>
    </source>
</evidence>
<evidence type="ECO:0000259" key="7">
    <source>
        <dbReference type="PROSITE" id="PS51794"/>
    </source>
</evidence>
<dbReference type="EMBL" id="QZKU01000122">
    <property type="protein sequence ID" value="RJP17062.1"/>
    <property type="molecule type" value="Genomic_DNA"/>
</dbReference>
<feature type="region of interest" description="Disordered" evidence="6">
    <location>
        <begin position="183"/>
        <end position="204"/>
    </location>
</feature>
<dbReference type="Gene3D" id="3.40.1700.10">
    <property type="entry name" value="DNA integrity scanning protein, DisA, N-terminal domain"/>
    <property type="match status" value="1"/>
</dbReference>
<protein>
    <recommendedName>
        <fullName evidence="7">DAC domain-containing protein</fullName>
    </recommendedName>
</protein>
<dbReference type="InterPro" id="IPR003390">
    <property type="entry name" value="DNA_integrity_scan_DisA_N"/>
</dbReference>
<keyword evidence="5" id="KW-0067">ATP-binding</keyword>
<dbReference type="GO" id="GO:0004016">
    <property type="term" value="F:adenylate cyclase activity"/>
    <property type="evidence" value="ECO:0007669"/>
    <property type="project" value="TreeGrafter"/>
</dbReference>
<dbReference type="InterPro" id="IPR050338">
    <property type="entry name" value="DisA"/>
</dbReference>
<keyword evidence="3" id="KW-0548">Nucleotidyltransferase</keyword>
<dbReference type="PANTHER" id="PTHR34185">
    <property type="entry name" value="DIADENYLATE CYCLASE"/>
    <property type="match status" value="1"/>
</dbReference>
<dbReference type="PROSITE" id="PS51794">
    <property type="entry name" value="DAC"/>
    <property type="match status" value="1"/>
</dbReference>
<dbReference type="Proteomes" id="UP000265882">
    <property type="component" value="Unassembled WGS sequence"/>
</dbReference>
<keyword evidence="4" id="KW-0547">Nucleotide-binding</keyword>
<evidence type="ECO:0000256" key="5">
    <source>
        <dbReference type="ARBA" id="ARBA00022840"/>
    </source>
</evidence>
<dbReference type="GO" id="GO:0106408">
    <property type="term" value="F:diadenylate cyclase activity"/>
    <property type="evidence" value="ECO:0007669"/>
    <property type="project" value="UniProtKB-EC"/>
</dbReference>
<dbReference type="GO" id="GO:0005524">
    <property type="term" value="F:ATP binding"/>
    <property type="evidence" value="ECO:0007669"/>
    <property type="project" value="UniProtKB-KW"/>
</dbReference>
<evidence type="ECO:0000256" key="4">
    <source>
        <dbReference type="ARBA" id="ARBA00022741"/>
    </source>
</evidence>